<evidence type="ECO:0000259" key="2">
    <source>
        <dbReference type="Pfam" id="PF03281"/>
    </source>
</evidence>
<comment type="caution">
    <text evidence="4">The sequence shown here is derived from an EMBL/GenBank/DDBJ whole genome shotgun (WGS) entry which is preliminary data.</text>
</comment>
<dbReference type="Proteomes" id="UP000828390">
    <property type="component" value="Unassembled WGS sequence"/>
</dbReference>
<dbReference type="PANTHER" id="PTHR10656">
    <property type="entry name" value="CELL FATE DETERMINING PROTEIN MAB21-RELATED"/>
    <property type="match status" value="1"/>
</dbReference>
<dbReference type="AlphaFoldDB" id="A0A9D4MGC4"/>
<dbReference type="SMART" id="SM01265">
    <property type="entry name" value="Mab-21"/>
    <property type="match status" value="1"/>
</dbReference>
<reference evidence="4" key="1">
    <citation type="journal article" date="2019" name="bioRxiv">
        <title>The Genome of the Zebra Mussel, Dreissena polymorpha: A Resource for Invasive Species Research.</title>
        <authorList>
            <person name="McCartney M.A."/>
            <person name="Auch B."/>
            <person name="Kono T."/>
            <person name="Mallez S."/>
            <person name="Zhang Y."/>
            <person name="Obille A."/>
            <person name="Becker A."/>
            <person name="Abrahante J.E."/>
            <person name="Garbe J."/>
            <person name="Badalamenti J.P."/>
            <person name="Herman A."/>
            <person name="Mangelson H."/>
            <person name="Liachko I."/>
            <person name="Sullivan S."/>
            <person name="Sone E.D."/>
            <person name="Koren S."/>
            <person name="Silverstein K.A.T."/>
            <person name="Beckman K.B."/>
            <person name="Gohl D.M."/>
        </authorList>
    </citation>
    <scope>NUCLEOTIDE SEQUENCE</scope>
    <source>
        <strain evidence="4">Duluth1</strain>
        <tissue evidence="4">Whole animal</tissue>
    </source>
</reference>
<dbReference type="Pfam" id="PF03281">
    <property type="entry name" value="Mab-21"/>
    <property type="match status" value="1"/>
</dbReference>
<reference evidence="4" key="2">
    <citation type="submission" date="2020-11" db="EMBL/GenBank/DDBJ databases">
        <authorList>
            <person name="McCartney M.A."/>
            <person name="Auch B."/>
            <person name="Kono T."/>
            <person name="Mallez S."/>
            <person name="Becker A."/>
            <person name="Gohl D.M."/>
            <person name="Silverstein K.A.T."/>
            <person name="Koren S."/>
            <person name="Bechman K.B."/>
            <person name="Herman A."/>
            <person name="Abrahante J.E."/>
            <person name="Garbe J."/>
        </authorList>
    </citation>
    <scope>NUCLEOTIDE SEQUENCE</scope>
    <source>
        <strain evidence="4">Duluth1</strain>
        <tissue evidence="4">Whole animal</tissue>
    </source>
</reference>
<evidence type="ECO:0000256" key="1">
    <source>
        <dbReference type="ARBA" id="ARBA00008307"/>
    </source>
</evidence>
<accession>A0A9D4MGC4</accession>
<feature type="domain" description="Mab-21-like HhH/H2TH-like" evidence="3">
    <location>
        <begin position="292"/>
        <end position="357"/>
    </location>
</feature>
<comment type="similarity">
    <text evidence="1">Belongs to the mab-21 family.</text>
</comment>
<dbReference type="OrthoDB" id="5950246at2759"/>
<dbReference type="InterPro" id="IPR046903">
    <property type="entry name" value="Mab-21-like_nuc_Trfase"/>
</dbReference>
<sequence length="456" mass="52220">MAEGFYWRHESDHECVPNQSGLYCRHSQVQCEQASVEICIVMNCLGYGPEIRQARRDAQKECDRLMTAEWQGNMAVITTGSKAEGLTRVLESDTDKMCVLPDIMCIEDCVNSDTLSRETTVFTLSTKVCYHGHCRLILKRLGKIIPAYIYNALCDDGNGLPLLCTDLFVTLGPTHNHMPHVVRHERAGPSLPSSIDDCLHIDLVNCLPCHCPSILKRWAERSRHWPPPATVQKVVSLGAYVTPVGFKGSEYIHVEWRICFNTGENELVSSLNNILVYIYVLLKMVVKDILKPVKKEITSYTVKNIVMWIAENNPQHVFLEKSLFYWLNEGLQELRTAIITKHLPYYMIPERNLMAACVFNYEQKRTWVATITEMMNEGPKLILRLPKIRQAVILYPEPMMGYSKMSVELELLMLKLMHRYAYCTDENGVINELDPIIQAIQTRVAEIADDARVYLF</sequence>
<name>A0A9D4MGC4_DREPO</name>
<dbReference type="EMBL" id="JAIWYP010000002">
    <property type="protein sequence ID" value="KAH3875635.1"/>
    <property type="molecule type" value="Genomic_DNA"/>
</dbReference>
<organism evidence="4 5">
    <name type="scientific">Dreissena polymorpha</name>
    <name type="common">Zebra mussel</name>
    <name type="synonym">Mytilus polymorpha</name>
    <dbReference type="NCBI Taxonomy" id="45954"/>
    <lineage>
        <taxon>Eukaryota</taxon>
        <taxon>Metazoa</taxon>
        <taxon>Spiralia</taxon>
        <taxon>Lophotrochozoa</taxon>
        <taxon>Mollusca</taxon>
        <taxon>Bivalvia</taxon>
        <taxon>Autobranchia</taxon>
        <taxon>Heteroconchia</taxon>
        <taxon>Euheterodonta</taxon>
        <taxon>Imparidentia</taxon>
        <taxon>Neoheterodontei</taxon>
        <taxon>Myida</taxon>
        <taxon>Dreissenoidea</taxon>
        <taxon>Dreissenidae</taxon>
        <taxon>Dreissena</taxon>
    </lineage>
</organism>
<feature type="domain" description="Mab-21-like nucleotidyltransferase" evidence="2">
    <location>
        <begin position="181"/>
        <end position="268"/>
    </location>
</feature>
<dbReference type="Pfam" id="PF20266">
    <property type="entry name" value="Mab-21_C"/>
    <property type="match status" value="1"/>
</dbReference>
<gene>
    <name evidence="4" type="ORF">DPMN_038906</name>
</gene>
<evidence type="ECO:0000313" key="5">
    <source>
        <dbReference type="Proteomes" id="UP000828390"/>
    </source>
</evidence>
<dbReference type="InterPro" id="IPR024810">
    <property type="entry name" value="MAB21L/cGLR"/>
</dbReference>
<dbReference type="InterPro" id="IPR046906">
    <property type="entry name" value="Mab-21_HhH/H2TH-like"/>
</dbReference>
<protein>
    <submittedName>
        <fullName evidence="4">Uncharacterized protein</fullName>
    </submittedName>
</protein>
<keyword evidence="5" id="KW-1185">Reference proteome</keyword>
<evidence type="ECO:0000313" key="4">
    <source>
        <dbReference type="EMBL" id="KAH3875635.1"/>
    </source>
</evidence>
<dbReference type="Gene3D" id="1.10.1410.40">
    <property type="match status" value="1"/>
</dbReference>
<proteinExistence type="inferred from homology"/>
<dbReference type="PANTHER" id="PTHR10656:SF69">
    <property type="entry name" value="MAB-21-LIKE HHH_H2TH-LIKE DOMAIN-CONTAINING PROTEIN"/>
    <property type="match status" value="1"/>
</dbReference>
<evidence type="ECO:0000259" key="3">
    <source>
        <dbReference type="Pfam" id="PF20266"/>
    </source>
</evidence>